<dbReference type="InterPro" id="IPR009057">
    <property type="entry name" value="Homeodomain-like_sf"/>
</dbReference>
<dbReference type="AlphaFoldDB" id="A0A5P9JT45"/>
<dbReference type="SUPFAM" id="SSF46689">
    <property type="entry name" value="Homeodomain-like"/>
    <property type="match status" value="1"/>
</dbReference>
<evidence type="ECO:0000313" key="5">
    <source>
        <dbReference type="EMBL" id="QFU14796.1"/>
    </source>
</evidence>
<dbReference type="GO" id="GO:0000976">
    <property type="term" value="F:transcription cis-regulatory region binding"/>
    <property type="evidence" value="ECO:0007669"/>
    <property type="project" value="TreeGrafter"/>
</dbReference>
<dbReference type="KEGG" id="mico:GDR74_00410"/>
<evidence type="ECO:0000256" key="1">
    <source>
        <dbReference type="ARBA" id="ARBA00023015"/>
    </source>
</evidence>
<dbReference type="Pfam" id="PF12625">
    <property type="entry name" value="Arabinose_bd"/>
    <property type="match status" value="1"/>
</dbReference>
<dbReference type="PANTHER" id="PTHR47894:SF4">
    <property type="entry name" value="HTH-TYPE TRANSCRIPTIONAL REGULATOR GADX"/>
    <property type="match status" value="1"/>
</dbReference>
<reference evidence="5 6" key="1">
    <citation type="submission" date="2019-10" db="EMBL/GenBank/DDBJ databases">
        <title>Isolation, Identification of Microvirga thermotolerans HR1, a novel thermophilic bacterium and Comparative Genomics of the genus Microvirga.</title>
        <authorList>
            <person name="Li J."/>
            <person name="Zhang W."/>
            <person name="Lin M."/>
            <person name="Wang J."/>
        </authorList>
    </citation>
    <scope>NUCLEOTIDE SEQUENCE [LARGE SCALE GENOMIC DNA]</scope>
    <source>
        <strain evidence="5 6">HR1</strain>
    </source>
</reference>
<sequence length="424" mass="46946">MLRRTPPGCPVVREADRARRMQIRRDLRRDFLEETWLAGDSTMALDDSRAGAPSRWPVLQEDVGGRFVQIHGPRRIPVRSGFIHLGVVKEIVGVLKDLGSDPGAVVRGAGLDPHLFEDAGNVISFSALNRLLTLSSERTGCPHVGLLLGQRATISSIGIVGCLMQHSRTVGDALRILVRYLHLQNRIAVPQLSVEGDEAILSFGVYAPGGENADQIADASLAAAFQAVTAICGPKWAPTEVLLPRSQPQDPQPYRDVFRAPLRFDEEMAALIFSARWLSHPIAGADDIFRQIFEERIAELESVPAGDFRDEVRRVLRSQLLKRKCSASDVASFFAMHRRTLHRRLTEEGTDFRSVADEMRFEIARQFLAATNMSLGQIAAALGYSEAGAFTRAFRRWSGQPPASWRAECRFHRASARFRAGAMG</sequence>
<dbReference type="PANTHER" id="PTHR47894">
    <property type="entry name" value="HTH-TYPE TRANSCRIPTIONAL REGULATOR GADX"/>
    <property type="match status" value="1"/>
</dbReference>
<gene>
    <name evidence="5" type="ORF">GDR74_00410</name>
</gene>
<dbReference type="EMBL" id="CP045423">
    <property type="protein sequence ID" value="QFU14796.1"/>
    <property type="molecule type" value="Genomic_DNA"/>
</dbReference>
<dbReference type="Pfam" id="PF12833">
    <property type="entry name" value="HTH_18"/>
    <property type="match status" value="1"/>
</dbReference>
<evidence type="ECO:0000313" key="6">
    <source>
        <dbReference type="Proteomes" id="UP000325614"/>
    </source>
</evidence>
<evidence type="ECO:0000259" key="4">
    <source>
        <dbReference type="PROSITE" id="PS01124"/>
    </source>
</evidence>
<keyword evidence="1" id="KW-0805">Transcription regulation</keyword>
<dbReference type="GO" id="GO:0005829">
    <property type="term" value="C:cytosol"/>
    <property type="evidence" value="ECO:0007669"/>
    <property type="project" value="TreeGrafter"/>
</dbReference>
<keyword evidence="2" id="KW-0238">DNA-binding</keyword>
<dbReference type="InterPro" id="IPR032687">
    <property type="entry name" value="AraC-type_N"/>
</dbReference>
<keyword evidence="6" id="KW-1185">Reference proteome</keyword>
<proteinExistence type="predicted"/>
<organism evidence="5 6">
    <name type="scientific">Microvirga thermotolerans</name>
    <dbReference type="NCBI Taxonomy" id="2651334"/>
    <lineage>
        <taxon>Bacteria</taxon>
        <taxon>Pseudomonadati</taxon>
        <taxon>Pseudomonadota</taxon>
        <taxon>Alphaproteobacteria</taxon>
        <taxon>Hyphomicrobiales</taxon>
        <taxon>Methylobacteriaceae</taxon>
        <taxon>Microvirga</taxon>
    </lineage>
</organism>
<accession>A0A5P9JT45</accession>
<dbReference type="InterPro" id="IPR018060">
    <property type="entry name" value="HTH_AraC"/>
</dbReference>
<dbReference type="Gene3D" id="1.10.10.60">
    <property type="entry name" value="Homeodomain-like"/>
    <property type="match status" value="1"/>
</dbReference>
<dbReference type="GO" id="GO:0003700">
    <property type="term" value="F:DNA-binding transcription factor activity"/>
    <property type="evidence" value="ECO:0007669"/>
    <property type="project" value="InterPro"/>
</dbReference>
<dbReference type="SMART" id="SM00342">
    <property type="entry name" value="HTH_ARAC"/>
    <property type="match status" value="1"/>
</dbReference>
<protein>
    <submittedName>
        <fullName evidence="5">Helix-turn-helix domain-containing protein</fullName>
    </submittedName>
</protein>
<evidence type="ECO:0000256" key="3">
    <source>
        <dbReference type="ARBA" id="ARBA00023163"/>
    </source>
</evidence>
<feature type="domain" description="HTH araC/xylS-type" evidence="4">
    <location>
        <begin position="310"/>
        <end position="408"/>
    </location>
</feature>
<name>A0A5P9JT45_9HYPH</name>
<dbReference type="PROSITE" id="PS01124">
    <property type="entry name" value="HTH_ARAC_FAMILY_2"/>
    <property type="match status" value="1"/>
</dbReference>
<dbReference type="Proteomes" id="UP000325614">
    <property type="component" value="Chromosome"/>
</dbReference>
<keyword evidence="3" id="KW-0804">Transcription</keyword>
<evidence type="ECO:0000256" key="2">
    <source>
        <dbReference type="ARBA" id="ARBA00023125"/>
    </source>
</evidence>